<dbReference type="RefSeq" id="WP_103437174.1">
    <property type="nucleotide sequence ID" value="NZ_MIND01000018.1"/>
</dbReference>
<dbReference type="InterPro" id="IPR024510">
    <property type="entry name" value="DUF2589"/>
</dbReference>
<protein>
    <recommendedName>
        <fullName evidence="4">DUF2589 domain-containing protein</fullName>
    </recommendedName>
</protein>
<name>A0A2S3WDT3_PSEPU</name>
<evidence type="ECO:0000313" key="3">
    <source>
        <dbReference type="Proteomes" id="UP000237194"/>
    </source>
</evidence>
<evidence type="ECO:0000313" key="2">
    <source>
        <dbReference type="EMBL" id="POF89092.1"/>
    </source>
</evidence>
<organism evidence="2 3">
    <name type="scientific">Pseudomonas putida</name>
    <name type="common">Arthrobacter siderocapsulatus</name>
    <dbReference type="NCBI Taxonomy" id="303"/>
    <lineage>
        <taxon>Bacteria</taxon>
        <taxon>Pseudomonadati</taxon>
        <taxon>Pseudomonadota</taxon>
        <taxon>Gammaproteobacteria</taxon>
        <taxon>Pseudomonadales</taxon>
        <taxon>Pseudomonadaceae</taxon>
        <taxon>Pseudomonas</taxon>
    </lineage>
</organism>
<gene>
    <name evidence="2" type="ORF">BGP80_14395</name>
</gene>
<dbReference type="AlphaFoldDB" id="A0A2S3WDT3"/>
<feature type="region of interest" description="Disordered" evidence="1">
    <location>
        <begin position="183"/>
        <end position="209"/>
    </location>
</feature>
<reference evidence="2 3" key="2">
    <citation type="submission" date="2018-03" db="EMBL/GenBank/DDBJ databases">
        <title>Draft genome of Pseudomonas putida strain KT-27.</title>
        <authorList>
            <person name="Yoshizawa S."/>
            <person name="Khan N.H."/>
            <person name="Nishimura M."/>
            <person name="Chiura H.X."/>
            <person name="Ogura Y."/>
            <person name="Hayashi T."/>
            <person name="Kogure K."/>
        </authorList>
    </citation>
    <scope>NUCLEOTIDE SEQUENCE [LARGE SCALE GENOMIC DNA]</scope>
    <source>
        <strain evidence="2 3">KT-27</strain>
    </source>
</reference>
<dbReference type="EMBL" id="MIND01000018">
    <property type="protein sequence ID" value="POF89092.1"/>
    <property type="molecule type" value="Genomic_DNA"/>
</dbReference>
<proteinExistence type="predicted"/>
<evidence type="ECO:0000256" key="1">
    <source>
        <dbReference type="SAM" id="MobiDB-lite"/>
    </source>
</evidence>
<comment type="caution">
    <text evidence="2">The sequence shown here is derived from an EMBL/GenBank/DDBJ whole genome shotgun (WGS) entry which is preliminary data.</text>
</comment>
<accession>A0A2S3WDT3</accession>
<dbReference type="Proteomes" id="UP000237194">
    <property type="component" value="Unassembled WGS sequence"/>
</dbReference>
<sequence>MSIDPTLVGSVINALPMDRMISAPLQAMIQAQISASKAYADFLMGVCIQNGKAVAIQIDYDETLVGADGEYQGVVQKSLKVPLLAAVTHPNIVIEEGRVEFEITISQMAELSTSTERDASLTGSLGWGPFKLEVKGSVSQKSTQVRKTDTRARYAFNTTVRRQDPPEAMMRVIDFLTEAATRPSLLPSANARNPGDISQDDTLPPVEQA</sequence>
<dbReference type="Pfam" id="PF11655">
    <property type="entry name" value="DUF2589"/>
    <property type="match status" value="1"/>
</dbReference>
<reference evidence="2 3" key="1">
    <citation type="submission" date="2016-08" db="EMBL/GenBank/DDBJ databases">
        <authorList>
            <person name="Seilhamer J.J."/>
        </authorList>
    </citation>
    <scope>NUCLEOTIDE SEQUENCE [LARGE SCALE GENOMIC DNA]</scope>
    <source>
        <strain evidence="2 3">KT-27</strain>
    </source>
</reference>
<evidence type="ECO:0008006" key="4">
    <source>
        <dbReference type="Google" id="ProtNLM"/>
    </source>
</evidence>